<accession>K1SPI1</accession>
<protein>
    <submittedName>
        <fullName evidence="3">MATE efflux family protein</fullName>
    </submittedName>
</protein>
<feature type="transmembrane region" description="Helical" evidence="2">
    <location>
        <begin position="174"/>
        <end position="198"/>
    </location>
</feature>
<dbReference type="GO" id="GO:0005886">
    <property type="term" value="C:plasma membrane"/>
    <property type="evidence" value="ECO:0007669"/>
    <property type="project" value="TreeGrafter"/>
</dbReference>
<feature type="transmembrane region" description="Helical" evidence="2">
    <location>
        <begin position="142"/>
        <end position="168"/>
    </location>
</feature>
<dbReference type="PANTHER" id="PTHR43298:SF2">
    <property type="entry name" value="FMN_FAD EXPORTER YEEO-RELATED"/>
    <property type="match status" value="1"/>
</dbReference>
<feature type="transmembrane region" description="Helical" evidence="2">
    <location>
        <begin position="109"/>
        <end position="130"/>
    </location>
</feature>
<comment type="caution">
    <text evidence="3">The sequence shown here is derived from an EMBL/GenBank/DDBJ whole genome shotgun (WGS) entry which is preliminary data.</text>
</comment>
<proteinExistence type="predicted"/>
<organism evidence="3">
    <name type="scientific">human gut metagenome</name>
    <dbReference type="NCBI Taxonomy" id="408170"/>
    <lineage>
        <taxon>unclassified sequences</taxon>
        <taxon>metagenomes</taxon>
        <taxon>organismal metagenomes</taxon>
    </lineage>
</organism>
<sequence>MMISMLVQALYNIVDSIFVSRVNEAALSAVSLAFPIQNLMIAFAVGTAVGVNAYLSRCLGEGNRAEASRAAMNGLFLAFCGGIAFLVFGILGARAFIASQTTDAQIMQYGADYLSICTLWCMGLFLQCMLEKLLVATGRSAFAMASQLIGALVNIALDPIFIFGLFGVPRMEAAGAAVATVAGQWIGAAAGLTMNLLCNKDINLTL</sequence>
<evidence type="ECO:0000256" key="1">
    <source>
        <dbReference type="ARBA" id="ARBA00022448"/>
    </source>
</evidence>
<feature type="non-terminal residue" evidence="3">
    <location>
        <position position="206"/>
    </location>
</feature>
<evidence type="ECO:0000313" key="3">
    <source>
        <dbReference type="EMBL" id="EKC57289.1"/>
    </source>
</evidence>
<evidence type="ECO:0000256" key="2">
    <source>
        <dbReference type="SAM" id="Phobius"/>
    </source>
</evidence>
<keyword evidence="2" id="KW-1133">Transmembrane helix</keyword>
<dbReference type="AlphaFoldDB" id="K1SPI1"/>
<keyword evidence="1" id="KW-0813">Transport</keyword>
<dbReference type="GO" id="GO:0015297">
    <property type="term" value="F:antiporter activity"/>
    <property type="evidence" value="ECO:0007669"/>
    <property type="project" value="InterPro"/>
</dbReference>
<keyword evidence="2" id="KW-0472">Membrane</keyword>
<dbReference type="PANTHER" id="PTHR43298">
    <property type="entry name" value="MULTIDRUG RESISTANCE PROTEIN NORM-RELATED"/>
    <property type="match status" value="1"/>
</dbReference>
<dbReference type="InterPro" id="IPR050222">
    <property type="entry name" value="MATE_MdtK"/>
</dbReference>
<gene>
    <name evidence="3" type="ORF">LEA_14429</name>
</gene>
<keyword evidence="2" id="KW-0812">Transmembrane</keyword>
<reference evidence="3" key="1">
    <citation type="journal article" date="2013" name="Environ. Microbiol.">
        <title>Microbiota from the distal guts of lean and obese adolescents exhibit partial functional redundancy besides clear differences in community structure.</title>
        <authorList>
            <person name="Ferrer M."/>
            <person name="Ruiz A."/>
            <person name="Lanza F."/>
            <person name="Haange S.B."/>
            <person name="Oberbach A."/>
            <person name="Till H."/>
            <person name="Bargiela R."/>
            <person name="Campoy C."/>
            <person name="Segura M.T."/>
            <person name="Richter M."/>
            <person name="von Bergen M."/>
            <person name="Seifert J."/>
            <person name="Suarez A."/>
        </authorList>
    </citation>
    <scope>NUCLEOTIDE SEQUENCE</scope>
</reference>
<feature type="transmembrane region" description="Helical" evidence="2">
    <location>
        <begin position="75"/>
        <end position="97"/>
    </location>
</feature>
<dbReference type="GO" id="GO:0042910">
    <property type="term" value="F:xenobiotic transmembrane transporter activity"/>
    <property type="evidence" value="ECO:0007669"/>
    <property type="project" value="InterPro"/>
</dbReference>
<dbReference type="Pfam" id="PF01554">
    <property type="entry name" value="MatE"/>
    <property type="match status" value="1"/>
</dbReference>
<name>K1SPI1_9ZZZZ</name>
<feature type="transmembrane region" description="Helical" evidence="2">
    <location>
        <begin position="32"/>
        <end position="55"/>
    </location>
</feature>
<dbReference type="EMBL" id="AJWY01009813">
    <property type="protein sequence ID" value="EKC57289.1"/>
    <property type="molecule type" value="Genomic_DNA"/>
</dbReference>
<dbReference type="InterPro" id="IPR002528">
    <property type="entry name" value="MATE_fam"/>
</dbReference>